<dbReference type="NCBIfam" id="TIGR01181">
    <property type="entry name" value="dTDP_gluc_dehyt"/>
    <property type="match status" value="1"/>
</dbReference>
<evidence type="ECO:0000259" key="8">
    <source>
        <dbReference type="Pfam" id="PF16363"/>
    </source>
</evidence>
<keyword evidence="5" id="KW-0520">NAD</keyword>
<dbReference type="SUPFAM" id="SSF51735">
    <property type="entry name" value="NAD(P)-binding Rossmann-fold domains"/>
    <property type="match status" value="1"/>
</dbReference>
<evidence type="ECO:0000313" key="10">
    <source>
        <dbReference type="Proteomes" id="UP000229317"/>
    </source>
</evidence>
<name>A0A2H0KRQ6_9BACT</name>
<sequence>MRILVTGGAGFMGSNFIKYVLKTHPSWQVVNLDKLTYAGNLDNLKEIKKNKNYKFVKGDTVNRGDVKKAIGQGVDKIFNYSAETHVDRSILKPEAFIKTDVFGTFTLLEAARQYNVAQYIQISTDEVYGSIKEGLFNENSPFEPNSPYSASKASADLLCRAYFKTFNLPIIITHSCNFYGPNQYPEKLIPLFITNLLENKKVPVYGKGNQTREWIFTEDYCRAIDLIIQKGEPGETYNIGTGYRRKNIEVTQFILSELGFGQEMIEYVEDRPGHDLRYALNSKKLLKLGWAPFLSFEEGLCRTIKWYQENREWWQKLKSGEYLKYYKKQYLKR</sequence>
<comment type="catalytic activity">
    <reaction evidence="1 7">
        <text>dTDP-alpha-D-glucose = dTDP-4-dehydro-6-deoxy-alpha-D-glucose + H2O</text>
        <dbReference type="Rhea" id="RHEA:17221"/>
        <dbReference type="ChEBI" id="CHEBI:15377"/>
        <dbReference type="ChEBI" id="CHEBI:57477"/>
        <dbReference type="ChEBI" id="CHEBI:57649"/>
        <dbReference type="EC" id="4.2.1.46"/>
    </reaction>
</comment>
<gene>
    <name evidence="9" type="primary">rfbB</name>
    <name evidence="9" type="ORF">COV84_04390</name>
</gene>
<evidence type="ECO:0000256" key="1">
    <source>
        <dbReference type="ARBA" id="ARBA00001539"/>
    </source>
</evidence>
<evidence type="ECO:0000313" key="9">
    <source>
        <dbReference type="EMBL" id="PIQ74841.1"/>
    </source>
</evidence>
<dbReference type="Gene3D" id="3.90.25.10">
    <property type="entry name" value="UDP-galactose 4-epimerase, domain 1"/>
    <property type="match status" value="1"/>
</dbReference>
<feature type="domain" description="NAD(P)-binding" evidence="8">
    <location>
        <begin position="4"/>
        <end position="301"/>
    </location>
</feature>
<evidence type="ECO:0000256" key="2">
    <source>
        <dbReference type="ARBA" id="ARBA00001911"/>
    </source>
</evidence>
<dbReference type="FunFam" id="3.40.50.720:FF:000304">
    <property type="entry name" value="UDP-glucose 4,6-dehydratase"/>
    <property type="match status" value="1"/>
</dbReference>
<evidence type="ECO:0000256" key="3">
    <source>
        <dbReference type="ARBA" id="ARBA00008178"/>
    </source>
</evidence>
<accession>A0A2H0KRQ6</accession>
<keyword evidence="6 7" id="KW-0456">Lyase</keyword>
<dbReference type="CDD" id="cd05246">
    <property type="entry name" value="dTDP_GD_SDR_e"/>
    <property type="match status" value="1"/>
</dbReference>
<dbReference type="InterPro" id="IPR036291">
    <property type="entry name" value="NAD(P)-bd_dom_sf"/>
</dbReference>
<evidence type="ECO:0000256" key="6">
    <source>
        <dbReference type="ARBA" id="ARBA00023239"/>
    </source>
</evidence>
<organism evidence="9 10">
    <name type="scientific">Candidatus Portnoybacteria bacterium CG11_big_fil_rev_8_21_14_0_20_40_15</name>
    <dbReference type="NCBI Taxonomy" id="1974817"/>
    <lineage>
        <taxon>Bacteria</taxon>
        <taxon>Candidatus Portnoyibacteriota</taxon>
    </lineage>
</organism>
<dbReference type="Pfam" id="PF16363">
    <property type="entry name" value="GDP_Man_Dehyd"/>
    <property type="match status" value="1"/>
</dbReference>
<dbReference type="EC" id="4.2.1.46" evidence="4 7"/>
<evidence type="ECO:0000256" key="4">
    <source>
        <dbReference type="ARBA" id="ARBA00011990"/>
    </source>
</evidence>
<reference evidence="9 10" key="1">
    <citation type="submission" date="2017-09" db="EMBL/GenBank/DDBJ databases">
        <title>Depth-based differentiation of microbial function through sediment-hosted aquifers and enrichment of novel symbionts in the deep terrestrial subsurface.</title>
        <authorList>
            <person name="Probst A.J."/>
            <person name="Ladd B."/>
            <person name="Jarett J.K."/>
            <person name="Geller-Mcgrath D.E."/>
            <person name="Sieber C.M."/>
            <person name="Emerson J.B."/>
            <person name="Anantharaman K."/>
            <person name="Thomas B.C."/>
            <person name="Malmstrom R."/>
            <person name="Stieglmeier M."/>
            <person name="Klingl A."/>
            <person name="Woyke T."/>
            <person name="Ryan C.M."/>
            <person name="Banfield J.F."/>
        </authorList>
    </citation>
    <scope>NUCLEOTIDE SEQUENCE [LARGE SCALE GENOMIC DNA]</scope>
    <source>
        <strain evidence="9">CG11_big_fil_rev_8_21_14_0_20_40_15</strain>
    </source>
</reference>
<dbReference type="InterPro" id="IPR016040">
    <property type="entry name" value="NAD(P)-bd_dom"/>
</dbReference>
<dbReference type="PANTHER" id="PTHR43000">
    <property type="entry name" value="DTDP-D-GLUCOSE 4,6-DEHYDRATASE-RELATED"/>
    <property type="match status" value="1"/>
</dbReference>
<protein>
    <recommendedName>
        <fullName evidence="4 7">dTDP-glucose 4,6-dehydratase</fullName>
        <ecNumber evidence="4 7">4.2.1.46</ecNumber>
    </recommendedName>
</protein>
<comment type="similarity">
    <text evidence="3 7">Belongs to the NAD(P)-dependent epimerase/dehydratase family. dTDP-glucose dehydratase subfamily.</text>
</comment>
<comment type="cofactor">
    <cofactor evidence="2 7">
        <name>NAD(+)</name>
        <dbReference type="ChEBI" id="CHEBI:57540"/>
    </cofactor>
</comment>
<dbReference type="Proteomes" id="UP000229317">
    <property type="component" value="Unassembled WGS sequence"/>
</dbReference>
<comment type="caution">
    <text evidence="9">The sequence shown here is derived from an EMBL/GenBank/DDBJ whole genome shotgun (WGS) entry which is preliminary data.</text>
</comment>
<dbReference type="InterPro" id="IPR005888">
    <property type="entry name" value="dTDP_Gluc_deHydtase"/>
</dbReference>
<dbReference type="EMBL" id="PCVO01000066">
    <property type="protein sequence ID" value="PIQ74841.1"/>
    <property type="molecule type" value="Genomic_DNA"/>
</dbReference>
<dbReference type="AlphaFoldDB" id="A0A2H0KRQ6"/>
<proteinExistence type="inferred from homology"/>
<evidence type="ECO:0000256" key="5">
    <source>
        <dbReference type="ARBA" id="ARBA00023027"/>
    </source>
</evidence>
<dbReference type="GO" id="GO:0008460">
    <property type="term" value="F:dTDP-glucose 4,6-dehydratase activity"/>
    <property type="evidence" value="ECO:0007669"/>
    <property type="project" value="UniProtKB-EC"/>
</dbReference>
<evidence type="ECO:0000256" key="7">
    <source>
        <dbReference type="RuleBase" id="RU004473"/>
    </source>
</evidence>
<dbReference type="Gene3D" id="3.40.50.720">
    <property type="entry name" value="NAD(P)-binding Rossmann-like Domain"/>
    <property type="match status" value="1"/>
</dbReference>
<dbReference type="GO" id="GO:0009225">
    <property type="term" value="P:nucleotide-sugar metabolic process"/>
    <property type="evidence" value="ECO:0007669"/>
    <property type="project" value="InterPro"/>
</dbReference>